<gene>
    <name evidence="3" type="ORF">NB063_20620</name>
</gene>
<dbReference type="Proteomes" id="UP001202961">
    <property type="component" value="Unassembled WGS sequence"/>
</dbReference>
<evidence type="ECO:0000256" key="1">
    <source>
        <dbReference type="SAM" id="MobiDB-lite"/>
    </source>
</evidence>
<accession>A0ABT0U7V5</accession>
<sequence>MKTSFLTLLLACFTLIGCSNKNAQNDSPDDSSGPLVIDDLPPLMDGDSHPEHGPHGGELIELGKEAFHIEMLHGTGSVAMYMLDGSAIEPVAIEASKLTVSLKHDNEVRSFDLAADPQADDASGKSSRFTSTDAEMDHWMESGAEGAVIVEIEGKSYTGKISHDHDHDHDHDH</sequence>
<organism evidence="3 4">
    <name type="scientific">Aporhodopirellula aestuarii</name>
    <dbReference type="NCBI Taxonomy" id="2950107"/>
    <lineage>
        <taxon>Bacteria</taxon>
        <taxon>Pseudomonadati</taxon>
        <taxon>Planctomycetota</taxon>
        <taxon>Planctomycetia</taxon>
        <taxon>Pirellulales</taxon>
        <taxon>Pirellulaceae</taxon>
        <taxon>Aporhodopirellula</taxon>
    </lineage>
</organism>
<keyword evidence="2" id="KW-0732">Signal</keyword>
<comment type="caution">
    <text evidence="3">The sequence shown here is derived from an EMBL/GenBank/DDBJ whole genome shotgun (WGS) entry which is preliminary data.</text>
</comment>
<name>A0ABT0U7V5_9BACT</name>
<dbReference type="RefSeq" id="WP_250930656.1">
    <property type="nucleotide sequence ID" value="NZ_JAMQBK010000059.1"/>
</dbReference>
<feature type="chain" id="PRO_5045445967" evidence="2">
    <location>
        <begin position="24"/>
        <end position="173"/>
    </location>
</feature>
<feature type="region of interest" description="Disordered" evidence="1">
    <location>
        <begin position="113"/>
        <end position="132"/>
    </location>
</feature>
<feature type="signal peptide" evidence="2">
    <location>
        <begin position="1"/>
        <end position="23"/>
    </location>
</feature>
<keyword evidence="4" id="KW-1185">Reference proteome</keyword>
<reference evidence="3 4" key="1">
    <citation type="journal article" date="2022" name="Syst. Appl. Microbiol.">
        <title>Rhodopirellula aestuarii sp. nov., a novel member of the genus Rhodopirellula isolated from brackish sediments collected in the Tagus River estuary, Portugal.</title>
        <authorList>
            <person name="Vitorino I.R."/>
            <person name="Klimek D."/>
            <person name="Calusinska M."/>
            <person name="Lobo-da-Cunha A."/>
            <person name="Vasconcelos V."/>
            <person name="Lage O.M."/>
        </authorList>
    </citation>
    <scope>NUCLEOTIDE SEQUENCE [LARGE SCALE GENOMIC DNA]</scope>
    <source>
        <strain evidence="3 4">ICT_H3.1</strain>
    </source>
</reference>
<proteinExistence type="predicted"/>
<evidence type="ECO:0000256" key="2">
    <source>
        <dbReference type="SAM" id="SignalP"/>
    </source>
</evidence>
<feature type="compositionally biased region" description="Basic and acidic residues" evidence="1">
    <location>
        <begin position="46"/>
        <end position="55"/>
    </location>
</feature>
<dbReference type="EMBL" id="JAMQBK010000059">
    <property type="protein sequence ID" value="MCM2373024.1"/>
    <property type="molecule type" value="Genomic_DNA"/>
</dbReference>
<feature type="region of interest" description="Disordered" evidence="1">
    <location>
        <begin position="23"/>
        <end position="58"/>
    </location>
</feature>
<evidence type="ECO:0000313" key="4">
    <source>
        <dbReference type="Proteomes" id="UP001202961"/>
    </source>
</evidence>
<evidence type="ECO:0000313" key="3">
    <source>
        <dbReference type="EMBL" id="MCM2373024.1"/>
    </source>
</evidence>
<dbReference type="PROSITE" id="PS51257">
    <property type="entry name" value="PROKAR_LIPOPROTEIN"/>
    <property type="match status" value="1"/>
</dbReference>
<protein>
    <submittedName>
        <fullName evidence="3">Uncharacterized protein</fullName>
    </submittedName>
</protein>